<feature type="region of interest" description="Disordered" evidence="2">
    <location>
        <begin position="799"/>
        <end position="832"/>
    </location>
</feature>
<keyword evidence="5" id="KW-1185">Reference proteome</keyword>
<dbReference type="AlphaFoldDB" id="A0A286UFA9"/>
<dbReference type="OrthoDB" id="45930at2759"/>
<feature type="coiled-coil region" evidence="1">
    <location>
        <begin position="55"/>
        <end position="82"/>
    </location>
</feature>
<dbReference type="InParanoid" id="A0A286UFA9"/>
<evidence type="ECO:0000313" key="4">
    <source>
        <dbReference type="EMBL" id="PAV18174.1"/>
    </source>
</evidence>
<dbReference type="STRING" id="2282107.A0A286UFA9"/>
<dbReference type="PANTHER" id="PTHR28080">
    <property type="entry name" value="PEROXISOMAL BIOGENESIS FACTOR 3"/>
    <property type="match status" value="1"/>
</dbReference>
<comment type="caution">
    <text evidence="4">The sequence shown here is derived from an EMBL/GenBank/DDBJ whole genome shotgun (WGS) entry which is preliminary data.</text>
</comment>
<gene>
    <name evidence="4" type="ORF">PNOK_0666000</name>
</gene>
<protein>
    <submittedName>
        <fullName evidence="4">Peroxisomal membrane</fullName>
    </submittedName>
</protein>
<feature type="compositionally biased region" description="Low complexity" evidence="2">
    <location>
        <begin position="666"/>
        <end position="677"/>
    </location>
</feature>
<reference evidence="4 5" key="1">
    <citation type="journal article" date="2017" name="Mol. Ecol.">
        <title>Comparative and population genomic landscape of Phellinus noxius: A hypervariable fungus causing root rot in trees.</title>
        <authorList>
            <person name="Chung C.L."/>
            <person name="Lee T.J."/>
            <person name="Akiba M."/>
            <person name="Lee H.H."/>
            <person name="Kuo T.H."/>
            <person name="Liu D."/>
            <person name="Ke H.M."/>
            <person name="Yokoi T."/>
            <person name="Roa M.B."/>
            <person name="Lu M.J."/>
            <person name="Chang Y.Y."/>
            <person name="Ann P.J."/>
            <person name="Tsai J.N."/>
            <person name="Chen C.Y."/>
            <person name="Tzean S.S."/>
            <person name="Ota Y."/>
            <person name="Hattori T."/>
            <person name="Sahashi N."/>
            <person name="Liou R.F."/>
            <person name="Kikuchi T."/>
            <person name="Tsai I.J."/>
        </authorList>
    </citation>
    <scope>NUCLEOTIDE SEQUENCE [LARGE SCALE GENOMIC DNA]</scope>
    <source>
        <strain evidence="4 5">FFPRI411160</strain>
    </source>
</reference>
<feature type="compositionally biased region" description="Gly residues" evidence="2">
    <location>
        <begin position="133"/>
        <end position="146"/>
    </location>
</feature>
<feature type="region of interest" description="Disordered" evidence="2">
    <location>
        <begin position="186"/>
        <end position="266"/>
    </location>
</feature>
<dbReference type="GO" id="GO:0045046">
    <property type="term" value="P:protein import into peroxisome membrane"/>
    <property type="evidence" value="ECO:0007669"/>
    <property type="project" value="TreeGrafter"/>
</dbReference>
<feature type="region of interest" description="Disordered" evidence="2">
    <location>
        <begin position="618"/>
        <end position="755"/>
    </location>
</feature>
<dbReference type="InterPro" id="IPR006966">
    <property type="entry name" value="Peroxin-3"/>
</dbReference>
<feature type="compositionally biased region" description="Polar residues" evidence="2">
    <location>
        <begin position="223"/>
        <end position="237"/>
    </location>
</feature>
<keyword evidence="1" id="KW-0175">Coiled coil</keyword>
<sequence length="884" mass="94951">MNCCWWRISSHTTQNKINMLERVGNYFSERRKGLFTAAGVSGTVYLGGKYMSQRIEEMREEAVQVQRAKENLRRRFEQNQDDVMFTIMAHLPTLGKGVVEGMDVEAVTKELQARSKKARKGGVASGSGRNDPGIGGGKTGTGTGVGIRIGTDGASYILGGVREPSPNPPTSESSLASSVELLNPNNFGSSTAVTHNANINNNNNNNNVASDNGNENTRERAVSMSTTDPLSAITESSGFGGGVEGGNGGVTSRHAPSTSSQSWVDEFSSGSGYLTQSQNSLFGPVLAIPPAPSSSGGGREPTLVSPVSNVTGTGSGVGISVGVGTGTGTGTGMSGSFLSDSMVSSARSSVIYSDDEREISSLNTKSKAELWQEIKILTFTRTLTIIYSATLLSLLTTLQLNILGRSKYVQSVKQLMREERVRERERRQMQISIPSLIFGGLMGFGGFGGGLGGLGGGDEELFSGLGLGSRFGLGSGFGSVFGIGGGDTDEDEFEDGVEDGEDEDREFVTPEAERKFLTLSWWLLYMGWKDIGERVRRSVEEVFEGVSLKTRLGPKDLHRLICDVRRRVEHEITYEGTERRINFLSSIIPPSPETLSLCFSEGGVPGYRSSDIIAQHALPPSTSSSLNTLSTPHPLTQTLTQTQTQAQASSSRTTQYPHSHIPMHVQEQQRQQQQNNPYFPPSSPSPSHLPPTVPQSKSPEPLQHTRPSPPLHSHSYPHSYPQSQQPHPLQPPPIPSSSSSYPRAPRSRPDPESDKVFGRLLGELRCTAASPVFGALLEGALERAVEVMFEDVRRRVFGGGADRAEGGGGGNEERGEGGGGRTGRSEEEEGEKPRLANMLPELAKWAHSALDTVPNELVDSVVGLKETTALAAIIYSSYEYPPLS</sequence>
<feature type="compositionally biased region" description="Polar residues" evidence="2">
    <location>
        <begin position="186"/>
        <end position="195"/>
    </location>
</feature>
<dbReference type="GO" id="GO:0030674">
    <property type="term" value="F:protein-macromolecule adaptor activity"/>
    <property type="evidence" value="ECO:0007669"/>
    <property type="project" value="TreeGrafter"/>
</dbReference>
<organism evidence="4 5">
    <name type="scientific">Pyrrhoderma noxium</name>
    <dbReference type="NCBI Taxonomy" id="2282107"/>
    <lineage>
        <taxon>Eukaryota</taxon>
        <taxon>Fungi</taxon>
        <taxon>Dikarya</taxon>
        <taxon>Basidiomycota</taxon>
        <taxon>Agaricomycotina</taxon>
        <taxon>Agaricomycetes</taxon>
        <taxon>Hymenochaetales</taxon>
        <taxon>Hymenochaetaceae</taxon>
        <taxon>Pyrrhoderma</taxon>
    </lineage>
</organism>
<accession>A0A286UFA9</accession>
<dbReference type="GO" id="GO:0005778">
    <property type="term" value="C:peroxisomal membrane"/>
    <property type="evidence" value="ECO:0007669"/>
    <property type="project" value="InterPro"/>
</dbReference>
<feature type="transmembrane region" description="Helical" evidence="3">
    <location>
        <begin position="385"/>
        <end position="404"/>
    </location>
</feature>
<feature type="compositionally biased region" description="Polar residues" evidence="2">
    <location>
        <begin position="254"/>
        <end position="266"/>
    </location>
</feature>
<keyword evidence="3" id="KW-1133">Transmembrane helix</keyword>
<feature type="compositionally biased region" description="Pro residues" evidence="2">
    <location>
        <begin position="678"/>
        <end position="693"/>
    </location>
</feature>
<evidence type="ECO:0000256" key="2">
    <source>
        <dbReference type="SAM" id="MobiDB-lite"/>
    </source>
</evidence>
<feature type="compositionally biased region" description="Low complexity" evidence="2">
    <location>
        <begin position="196"/>
        <end position="215"/>
    </location>
</feature>
<feature type="transmembrane region" description="Helical" evidence="3">
    <location>
        <begin position="431"/>
        <end position="454"/>
    </location>
</feature>
<evidence type="ECO:0000313" key="5">
    <source>
        <dbReference type="Proteomes" id="UP000217199"/>
    </source>
</evidence>
<feature type="compositionally biased region" description="Low complexity" evidence="2">
    <location>
        <begin position="711"/>
        <end position="727"/>
    </location>
</feature>
<dbReference type="PANTHER" id="PTHR28080:SF1">
    <property type="entry name" value="PEROXISOMAL BIOGENESIS FACTOR 3"/>
    <property type="match status" value="1"/>
</dbReference>
<feature type="compositionally biased region" description="Gly residues" evidence="2">
    <location>
        <begin position="799"/>
        <end position="810"/>
    </location>
</feature>
<keyword evidence="3" id="KW-0812">Transmembrane</keyword>
<dbReference type="Proteomes" id="UP000217199">
    <property type="component" value="Unassembled WGS sequence"/>
</dbReference>
<feature type="compositionally biased region" description="Gly residues" evidence="2">
    <location>
        <begin position="238"/>
        <end position="249"/>
    </location>
</feature>
<dbReference type="Pfam" id="PF04882">
    <property type="entry name" value="Peroxin-3"/>
    <property type="match status" value="3"/>
</dbReference>
<evidence type="ECO:0000256" key="1">
    <source>
        <dbReference type="SAM" id="Coils"/>
    </source>
</evidence>
<dbReference type="EMBL" id="NBII01000006">
    <property type="protein sequence ID" value="PAV18174.1"/>
    <property type="molecule type" value="Genomic_DNA"/>
</dbReference>
<name>A0A286UFA9_9AGAM</name>
<keyword evidence="3" id="KW-0472">Membrane</keyword>
<feature type="region of interest" description="Disordered" evidence="2">
    <location>
        <begin position="113"/>
        <end position="146"/>
    </location>
</feature>
<feature type="region of interest" description="Disordered" evidence="2">
    <location>
        <begin position="157"/>
        <end position="176"/>
    </location>
</feature>
<proteinExistence type="predicted"/>
<feature type="compositionally biased region" description="Low complexity" evidence="2">
    <location>
        <begin position="618"/>
        <end position="655"/>
    </location>
</feature>
<evidence type="ECO:0000256" key="3">
    <source>
        <dbReference type="SAM" id="Phobius"/>
    </source>
</evidence>